<keyword evidence="1" id="KW-0732">Signal</keyword>
<protein>
    <submittedName>
        <fullName evidence="2">Putative secreted protein</fullName>
    </submittedName>
</protein>
<proteinExistence type="predicted"/>
<name>A0A6B0USU9_IXORI</name>
<feature type="chain" id="PRO_5025373178" evidence="1">
    <location>
        <begin position="27"/>
        <end position="137"/>
    </location>
</feature>
<accession>A0A6B0USU9</accession>
<dbReference type="AlphaFoldDB" id="A0A6B0USU9"/>
<sequence>MAGGSASAGLAAPVTTVLLPLPPVVCWCNSVNSIMVACRCSGEGKPMEDLLGVTGESGGTFVVQLGGTRPQGLIYMLCSGTCPRSWSPMVFVLLRYEEKHLSGVLLFWPNFDKPLPLFLWFSPVCNVTLILNHCIYD</sequence>
<dbReference type="EMBL" id="GIFC01010679">
    <property type="protein sequence ID" value="MXU92762.1"/>
    <property type="molecule type" value="Transcribed_RNA"/>
</dbReference>
<organism evidence="2">
    <name type="scientific">Ixodes ricinus</name>
    <name type="common">Common tick</name>
    <name type="synonym">Acarus ricinus</name>
    <dbReference type="NCBI Taxonomy" id="34613"/>
    <lineage>
        <taxon>Eukaryota</taxon>
        <taxon>Metazoa</taxon>
        <taxon>Ecdysozoa</taxon>
        <taxon>Arthropoda</taxon>
        <taxon>Chelicerata</taxon>
        <taxon>Arachnida</taxon>
        <taxon>Acari</taxon>
        <taxon>Parasitiformes</taxon>
        <taxon>Ixodida</taxon>
        <taxon>Ixodoidea</taxon>
        <taxon>Ixodidae</taxon>
        <taxon>Ixodinae</taxon>
        <taxon>Ixodes</taxon>
    </lineage>
</organism>
<evidence type="ECO:0000313" key="2">
    <source>
        <dbReference type="EMBL" id="MXU92762.1"/>
    </source>
</evidence>
<reference evidence="2" key="1">
    <citation type="submission" date="2019-12" db="EMBL/GenBank/DDBJ databases">
        <title>An insight into the sialome of adult female Ixodes ricinus ticks feeding for 6 days.</title>
        <authorList>
            <person name="Perner J."/>
            <person name="Ribeiro J.M.C."/>
        </authorList>
    </citation>
    <scope>NUCLEOTIDE SEQUENCE</scope>
    <source>
        <strain evidence="2">Semi-engorged</strain>
        <tissue evidence="2">Salivary glands</tissue>
    </source>
</reference>
<feature type="signal peptide" evidence="1">
    <location>
        <begin position="1"/>
        <end position="26"/>
    </location>
</feature>
<evidence type="ECO:0000256" key="1">
    <source>
        <dbReference type="SAM" id="SignalP"/>
    </source>
</evidence>